<evidence type="ECO:0000313" key="3">
    <source>
        <dbReference type="Proteomes" id="UP000019487"/>
    </source>
</evidence>
<dbReference type="CDD" id="cd18186">
    <property type="entry name" value="BTB_POZ_ZBTB_KLHL-like"/>
    <property type="match status" value="1"/>
</dbReference>
<dbReference type="PANTHER" id="PTHR47843">
    <property type="entry name" value="BTB DOMAIN-CONTAINING PROTEIN-RELATED"/>
    <property type="match status" value="1"/>
</dbReference>
<protein>
    <recommendedName>
        <fullName evidence="1">BTB domain-containing protein</fullName>
    </recommendedName>
</protein>
<dbReference type="Gene3D" id="3.30.710.10">
    <property type="entry name" value="Potassium Channel Kv1.1, Chain A"/>
    <property type="match status" value="1"/>
</dbReference>
<dbReference type="PROSITE" id="PS50097">
    <property type="entry name" value="BTB"/>
    <property type="match status" value="1"/>
</dbReference>
<evidence type="ECO:0000259" key="1">
    <source>
        <dbReference type="PROSITE" id="PS50097"/>
    </source>
</evidence>
<dbReference type="InterPro" id="IPR011333">
    <property type="entry name" value="SKP1/BTB/POZ_sf"/>
</dbReference>
<keyword evidence="3" id="KW-1185">Reference proteome</keyword>
<dbReference type="HOGENOM" id="CLU_068279_5_0_1"/>
<dbReference type="OrthoDB" id="194443at2759"/>
<proteinExistence type="predicted"/>
<accession>W9CF23</accession>
<dbReference type="AlphaFoldDB" id="W9CF23"/>
<dbReference type="EMBL" id="AYSA01000189">
    <property type="protein sequence ID" value="ESZ95327.1"/>
    <property type="molecule type" value="Genomic_DNA"/>
</dbReference>
<gene>
    <name evidence="2" type="ORF">SBOR_4261</name>
</gene>
<reference evidence="2 3" key="1">
    <citation type="journal article" date="2014" name="Genome Announc.">
        <title>Draft genome sequence of Sclerotinia borealis, a psychrophilic plant pathogenic fungus.</title>
        <authorList>
            <person name="Mardanov A.V."/>
            <person name="Beletsky A.V."/>
            <person name="Kadnikov V.V."/>
            <person name="Ignatov A.N."/>
            <person name="Ravin N.V."/>
        </authorList>
    </citation>
    <scope>NUCLEOTIDE SEQUENCE [LARGE SCALE GENOMIC DNA]</scope>
    <source>
        <strain evidence="3">F-4157</strain>
    </source>
</reference>
<feature type="domain" description="BTB" evidence="1">
    <location>
        <begin position="45"/>
        <end position="116"/>
    </location>
</feature>
<evidence type="ECO:0000313" key="2">
    <source>
        <dbReference type="EMBL" id="ESZ95327.1"/>
    </source>
</evidence>
<dbReference type="Proteomes" id="UP000019487">
    <property type="component" value="Unassembled WGS sequence"/>
</dbReference>
<dbReference type="InterPro" id="IPR000210">
    <property type="entry name" value="BTB/POZ_dom"/>
</dbReference>
<sequence length="267" mass="30727">MSSFGEKINAQLEDAVTCVEIFRARLDEAARRSKLKSKAFSSPNEMVTFIIGVGEDQENFLIHKQVACQHSEIWDRAFNSSFIEGQTQTYCVEDTNVEVFRLLMQWVYQEKFDHVHSDRGQAGSSECKGETQQECAAEDILLVQLWILADRFLIRKLQNYTMNIMLKSHRGCGAMEDNCYRYLYDNTAKDCVLRTLAVEQKCWDIHDMSSSAVLDADYPAQMLNDMVVVLQSQVPIGVKNKWRQNSEENKRRYLIVEASDTGKKLSH</sequence>
<name>W9CF23_SCLBF</name>
<dbReference type="SUPFAM" id="SSF54695">
    <property type="entry name" value="POZ domain"/>
    <property type="match status" value="1"/>
</dbReference>
<dbReference type="PANTHER" id="PTHR47843:SF2">
    <property type="entry name" value="BTB DOMAIN-CONTAINING PROTEIN"/>
    <property type="match status" value="1"/>
</dbReference>
<dbReference type="Pfam" id="PF00651">
    <property type="entry name" value="BTB"/>
    <property type="match status" value="1"/>
</dbReference>
<comment type="caution">
    <text evidence="2">The sequence shown here is derived from an EMBL/GenBank/DDBJ whole genome shotgun (WGS) entry which is preliminary data.</text>
</comment>
<organism evidence="2 3">
    <name type="scientific">Sclerotinia borealis (strain F-4128)</name>
    <dbReference type="NCBI Taxonomy" id="1432307"/>
    <lineage>
        <taxon>Eukaryota</taxon>
        <taxon>Fungi</taxon>
        <taxon>Dikarya</taxon>
        <taxon>Ascomycota</taxon>
        <taxon>Pezizomycotina</taxon>
        <taxon>Leotiomycetes</taxon>
        <taxon>Helotiales</taxon>
        <taxon>Sclerotiniaceae</taxon>
        <taxon>Sclerotinia</taxon>
    </lineage>
</organism>